<dbReference type="RefSeq" id="WP_066541294.1">
    <property type="nucleotide sequence ID" value="NZ_JAOCAL010000001.1"/>
</dbReference>
<dbReference type="PANTHER" id="PTHR42749">
    <property type="entry name" value="CELL SHAPE-DETERMINING PROTEIN MREB"/>
    <property type="match status" value="1"/>
</dbReference>
<accession>A0A2A7UQ67</accession>
<dbReference type="AlphaFoldDB" id="A0A2A7UQ67"/>
<protein>
    <submittedName>
        <fullName evidence="4">Hsp70 family protein</fullName>
    </submittedName>
</protein>
<dbReference type="EMBL" id="PDEA01000001">
    <property type="protein sequence ID" value="PEH87410.1"/>
    <property type="molecule type" value="Genomic_DNA"/>
</dbReference>
<proteinExistence type="inferred from homology"/>
<evidence type="ECO:0000256" key="1">
    <source>
        <dbReference type="ARBA" id="ARBA00007381"/>
    </source>
</evidence>
<keyword evidence="3" id="KW-0067">ATP-binding</keyword>
<comment type="similarity">
    <text evidence="1">Belongs to the heat shock protein 70 family.</text>
</comment>
<evidence type="ECO:0000256" key="3">
    <source>
        <dbReference type="ARBA" id="ARBA00022840"/>
    </source>
</evidence>
<keyword evidence="5" id="KW-1185">Reference proteome</keyword>
<dbReference type="GeneID" id="80803349"/>
<evidence type="ECO:0000313" key="4">
    <source>
        <dbReference type="EMBL" id="PEH87410.1"/>
    </source>
</evidence>
<dbReference type="Proteomes" id="UP000220246">
    <property type="component" value="Unassembled WGS sequence"/>
</dbReference>
<gene>
    <name evidence="4" type="ORF">CRM82_01175</name>
</gene>
<dbReference type="PROSITE" id="PS00329">
    <property type="entry name" value="HSP70_2"/>
    <property type="match status" value="1"/>
</dbReference>
<dbReference type="InterPro" id="IPR013126">
    <property type="entry name" value="Hsp_70_fam"/>
</dbReference>
<dbReference type="PANTHER" id="PTHR42749:SF1">
    <property type="entry name" value="CELL SHAPE-DETERMINING PROTEIN MREB"/>
    <property type="match status" value="1"/>
</dbReference>
<dbReference type="InterPro" id="IPR042054">
    <property type="entry name" value="YegD-like"/>
</dbReference>
<reference evidence="5" key="1">
    <citation type="submission" date="2017-09" db="EMBL/GenBank/DDBJ databases">
        <title>FDA dAtabase for Regulatory Grade micrObial Sequences (FDA-ARGOS): Supporting development and validation of Infectious Disease Dx tests.</title>
        <authorList>
            <person name="Minogue T."/>
            <person name="Wolcott M."/>
            <person name="Wasieloski L."/>
            <person name="Aguilar W."/>
            <person name="Moore D."/>
            <person name="Tallon L."/>
            <person name="Sadzewicz L."/>
            <person name="Ott S."/>
            <person name="Zhao X."/>
            <person name="Nagaraj S."/>
            <person name="Vavikolanu K."/>
            <person name="Aluvathingal J."/>
            <person name="Nadendla S."/>
            <person name="Sichtig H."/>
        </authorList>
    </citation>
    <scope>NUCLEOTIDE SEQUENCE [LARGE SCALE GENOMIC DNA]</scope>
    <source>
        <strain evidence="5">FDAARGOS_394</strain>
    </source>
</reference>
<sequence>MQTLTGTTLGIDFGTSNSAMAWRQGARTAQLLALEGGATGMPTALFFNTETQGTHFGRDAMRQYLAGEDGRLMRSLKSLLGSSLLQDKTAVHGQMVSYQDIIALFLKQLAQRAQRELGGLPERVVLGRPVHFVDAHPERDRQAQHALEQAAQAAGFAQVEFQLEPIAAALDYEQRLERETVVLVVDIGGGTSDFTVVRLGPQHAGKPDRTADILATSGVHIGGTDFDHRLSVDTAMPLLGLRHTGPSGREVPSRVFYDLATWHLIQWQYSPKALRDAQALRTDYRDPQLHQRLMAVLEERLGHRLADAVEQGKIQASSTGGDALLDLGWLETGLQTGITQDGLHRSLQAPLVQVVECAQHCVQLAGLPAGGVDAIYLTGGSSALRTLRDALAQAFPAVPQVEGDLFGGVATGLAYA</sequence>
<dbReference type="GO" id="GO:0140662">
    <property type="term" value="F:ATP-dependent protein folding chaperone"/>
    <property type="evidence" value="ECO:0007669"/>
    <property type="project" value="InterPro"/>
</dbReference>
<dbReference type="SUPFAM" id="SSF53067">
    <property type="entry name" value="Actin-like ATPase domain"/>
    <property type="match status" value="2"/>
</dbReference>
<keyword evidence="2" id="KW-0547">Nucleotide-binding</keyword>
<dbReference type="InterPro" id="IPR018181">
    <property type="entry name" value="Heat_shock_70_CS"/>
</dbReference>
<name>A0A2A7UQ67_COMTR</name>
<dbReference type="Gene3D" id="3.30.420.40">
    <property type="match status" value="3"/>
</dbReference>
<comment type="caution">
    <text evidence="4">The sequence shown here is derived from an EMBL/GenBank/DDBJ whole genome shotgun (WGS) entry which is preliminary data.</text>
</comment>
<organism evidence="4 5">
    <name type="scientific">Comamonas terrigena</name>
    <dbReference type="NCBI Taxonomy" id="32013"/>
    <lineage>
        <taxon>Bacteria</taxon>
        <taxon>Pseudomonadati</taxon>
        <taxon>Pseudomonadota</taxon>
        <taxon>Betaproteobacteria</taxon>
        <taxon>Burkholderiales</taxon>
        <taxon>Comamonadaceae</taxon>
        <taxon>Comamonas</taxon>
    </lineage>
</organism>
<evidence type="ECO:0000256" key="2">
    <source>
        <dbReference type="ARBA" id="ARBA00022741"/>
    </source>
</evidence>
<dbReference type="InterPro" id="IPR043129">
    <property type="entry name" value="ATPase_NBD"/>
</dbReference>
<evidence type="ECO:0000313" key="5">
    <source>
        <dbReference type="Proteomes" id="UP000220246"/>
    </source>
</evidence>
<dbReference type="GO" id="GO:0005524">
    <property type="term" value="F:ATP binding"/>
    <property type="evidence" value="ECO:0007669"/>
    <property type="project" value="UniProtKB-KW"/>
</dbReference>
<dbReference type="OrthoDB" id="9807934at2"/>
<dbReference type="Gene3D" id="3.90.640.10">
    <property type="entry name" value="Actin, Chain A, domain 4"/>
    <property type="match status" value="1"/>
</dbReference>
<dbReference type="CDD" id="cd10231">
    <property type="entry name" value="ASKHA_NBD_HSP70_YegD-like"/>
    <property type="match status" value="1"/>
</dbReference>
<dbReference type="Pfam" id="PF00012">
    <property type="entry name" value="HSP70"/>
    <property type="match status" value="1"/>
</dbReference>
<dbReference type="STRING" id="1219032.GCA_001515545_03788"/>